<dbReference type="STRING" id="582515.KR51_00011150"/>
<dbReference type="OrthoDB" id="560408at2"/>
<keyword evidence="4 8" id="KW-0812">Transmembrane</keyword>
<evidence type="ECO:0000256" key="6">
    <source>
        <dbReference type="ARBA" id="ARBA00022989"/>
    </source>
</evidence>
<dbReference type="InParanoid" id="U5DKI7"/>
<accession>U5DKI7</accession>
<evidence type="ECO:0000256" key="3">
    <source>
        <dbReference type="ARBA" id="ARBA00022531"/>
    </source>
</evidence>
<keyword evidence="7 8" id="KW-0472">Membrane</keyword>
<keyword evidence="10" id="KW-1185">Reference proteome</keyword>
<dbReference type="Pfam" id="PF08041">
    <property type="entry name" value="PetM"/>
    <property type="match status" value="1"/>
</dbReference>
<gene>
    <name evidence="9" type="ORF">KR51_00011150</name>
</gene>
<dbReference type="EMBL" id="ASSJ01000030">
    <property type="protein sequence ID" value="ERN42186.1"/>
    <property type="molecule type" value="Genomic_DNA"/>
</dbReference>
<evidence type="ECO:0000256" key="7">
    <source>
        <dbReference type="ARBA" id="ARBA00023136"/>
    </source>
</evidence>
<evidence type="ECO:0000256" key="5">
    <source>
        <dbReference type="ARBA" id="ARBA00022982"/>
    </source>
</evidence>
<keyword evidence="3" id="KW-0602">Photosynthesis</keyword>
<dbReference type="InterPro" id="IPR012595">
    <property type="entry name" value="PetM_cyt_b6/f_cplx_su7"/>
</dbReference>
<feature type="transmembrane region" description="Helical" evidence="8">
    <location>
        <begin position="6"/>
        <end position="29"/>
    </location>
</feature>
<evidence type="ECO:0000256" key="4">
    <source>
        <dbReference type="ARBA" id="ARBA00022692"/>
    </source>
</evidence>
<evidence type="ECO:0000256" key="8">
    <source>
        <dbReference type="SAM" id="Phobius"/>
    </source>
</evidence>
<comment type="caution">
    <text evidence="9">The sequence shown here is derived from an EMBL/GenBank/DDBJ whole genome shotgun (WGS) entry which is preliminary data.</text>
</comment>
<sequence>MGATELIVKATVLSIVMTLFAVAWGFLMLKLQGSEE</sequence>
<dbReference type="GO" id="GO:0009512">
    <property type="term" value="C:cytochrome b6f complex"/>
    <property type="evidence" value="ECO:0007669"/>
    <property type="project" value="InterPro"/>
</dbReference>
<reference evidence="9 10" key="1">
    <citation type="submission" date="2013-05" db="EMBL/GenBank/DDBJ databases">
        <title>Draft genome sequence of Rubidibacter lacunae KORDI 51-2.</title>
        <authorList>
            <person name="Choi D.H."/>
            <person name="Noh J.H."/>
            <person name="Kwon K.-K."/>
            <person name="Lee J.-H."/>
            <person name="Ryu J.-Y."/>
        </authorList>
    </citation>
    <scope>NUCLEOTIDE SEQUENCE [LARGE SCALE GENOMIC DNA]</scope>
    <source>
        <strain evidence="9 10">KORDI 51-2</strain>
    </source>
</reference>
<evidence type="ECO:0000256" key="2">
    <source>
        <dbReference type="ARBA" id="ARBA00022448"/>
    </source>
</evidence>
<dbReference type="Proteomes" id="UP000016960">
    <property type="component" value="Unassembled WGS sequence"/>
</dbReference>
<keyword evidence="5" id="KW-0249">Electron transport</keyword>
<evidence type="ECO:0000256" key="1">
    <source>
        <dbReference type="ARBA" id="ARBA00004167"/>
    </source>
</evidence>
<protein>
    <submittedName>
        <fullName evidence="9">PetM family of cytochrome b6f complex subunit 7</fullName>
    </submittedName>
</protein>
<dbReference type="AlphaFoldDB" id="U5DKI7"/>
<dbReference type="GO" id="GO:0015979">
    <property type="term" value="P:photosynthesis"/>
    <property type="evidence" value="ECO:0007669"/>
    <property type="project" value="UniProtKB-KW"/>
</dbReference>
<evidence type="ECO:0000313" key="10">
    <source>
        <dbReference type="Proteomes" id="UP000016960"/>
    </source>
</evidence>
<dbReference type="GO" id="GO:0016020">
    <property type="term" value="C:membrane"/>
    <property type="evidence" value="ECO:0007669"/>
    <property type="project" value="UniProtKB-SubCell"/>
</dbReference>
<comment type="subcellular location">
    <subcellularLocation>
        <location evidence="1">Membrane</location>
        <topology evidence="1">Single-pass membrane protein</topology>
    </subcellularLocation>
</comment>
<keyword evidence="2" id="KW-0813">Transport</keyword>
<organism evidence="9 10">
    <name type="scientific">Rubidibacter lacunae KORDI 51-2</name>
    <dbReference type="NCBI Taxonomy" id="582515"/>
    <lineage>
        <taxon>Bacteria</taxon>
        <taxon>Bacillati</taxon>
        <taxon>Cyanobacteriota</taxon>
        <taxon>Cyanophyceae</taxon>
        <taxon>Oscillatoriophycideae</taxon>
        <taxon>Chroococcales</taxon>
        <taxon>Aphanothecaceae</taxon>
        <taxon>Rubidibacter</taxon>
    </lineage>
</organism>
<name>U5DKI7_9CHRO</name>
<dbReference type="RefSeq" id="WP_022605494.1">
    <property type="nucleotide sequence ID" value="NZ_ASSJ01000030.1"/>
</dbReference>
<keyword evidence="6 8" id="KW-1133">Transmembrane helix</keyword>
<evidence type="ECO:0000313" key="9">
    <source>
        <dbReference type="EMBL" id="ERN42186.1"/>
    </source>
</evidence>
<proteinExistence type="predicted"/>